<feature type="region of interest" description="Disordered" evidence="3">
    <location>
        <begin position="895"/>
        <end position="916"/>
    </location>
</feature>
<reference evidence="6" key="1">
    <citation type="submission" date="2019-11" db="EMBL/GenBank/DDBJ databases">
        <authorList>
            <person name="Liu Y."/>
            <person name="Hou J."/>
            <person name="Li T.-Q."/>
            <person name="Guan C.-H."/>
            <person name="Wu X."/>
            <person name="Wu H.-Z."/>
            <person name="Ling F."/>
            <person name="Zhang R."/>
            <person name="Shi X.-G."/>
            <person name="Ren J.-P."/>
            <person name="Chen E.-F."/>
            <person name="Sun J.-M."/>
        </authorList>
    </citation>
    <scope>NUCLEOTIDE SEQUENCE</scope>
    <source>
        <strain evidence="6">Adult_tree_wgs_1</strain>
        <tissue evidence="6">Leaves</tissue>
    </source>
</reference>
<dbReference type="Gene3D" id="3.40.50.300">
    <property type="entry name" value="P-loop containing nucleotide triphosphate hydrolases"/>
    <property type="match status" value="2"/>
</dbReference>
<dbReference type="GO" id="GO:0051603">
    <property type="term" value="P:proteolysis involved in protein catabolic process"/>
    <property type="evidence" value="ECO:0007669"/>
    <property type="project" value="TreeGrafter"/>
</dbReference>
<dbReference type="OrthoDB" id="1721884at2759"/>
<keyword evidence="4" id="KW-0472">Membrane</keyword>
<dbReference type="GO" id="GO:0005524">
    <property type="term" value="F:ATP binding"/>
    <property type="evidence" value="ECO:0007669"/>
    <property type="project" value="UniProtKB-KW"/>
</dbReference>
<feature type="transmembrane region" description="Helical" evidence="4">
    <location>
        <begin position="540"/>
        <end position="563"/>
    </location>
</feature>
<keyword evidence="4" id="KW-0812">Transmembrane</keyword>
<evidence type="ECO:0000256" key="2">
    <source>
        <dbReference type="ARBA" id="ARBA00022840"/>
    </source>
</evidence>
<feature type="region of interest" description="Disordered" evidence="3">
    <location>
        <begin position="189"/>
        <end position="221"/>
    </location>
</feature>
<dbReference type="InterPro" id="IPR050052">
    <property type="entry name" value="ATP-dep_Clp_protease_ClpX"/>
</dbReference>
<evidence type="ECO:0000256" key="1">
    <source>
        <dbReference type="ARBA" id="ARBA00022741"/>
    </source>
</evidence>
<keyword evidence="1" id="KW-0547">Nucleotide-binding</keyword>
<feature type="compositionally biased region" description="Gly residues" evidence="3">
    <location>
        <begin position="276"/>
        <end position="303"/>
    </location>
</feature>
<evidence type="ECO:0000256" key="3">
    <source>
        <dbReference type="SAM" id="MobiDB-lite"/>
    </source>
</evidence>
<feature type="transmembrane region" description="Helical" evidence="4">
    <location>
        <begin position="643"/>
        <end position="659"/>
    </location>
</feature>
<dbReference type="GO" id="GO:0016887">
    <property type="term" value="F:ATP hydrolysis activity"/>
    <property type="evidence" value="ECO:0007669"/>
    <property type="project" value="InterPro"/>
</dbReference>
<dbReference type="SUPFAM" id="SSF52540">
    <property type="entry name" value="P-loop containing nucleoside triphosphate hydrolases"/>
    <property type="match status" value="1"/>
</dbReference>
<dbReference type="Pfam" id="PF07724">
    <property type="entry name" value="AAA_2"/>
    <property type="match status" value="1"/>
</dbReference>
<organism evidence="6 7">
    <name type="scientific">Rhododendron simsii</name>
    <name type="common">Sims's rhododendron</name>
    <dbReference type="NCBI Taxonomy" id="118357"/>
    <lineage>
        <taxon>Eukaryota</taxon>
        <taxon>Viridiplantae</taxon>
        <taxon>Streptophyta</taxon>
        <taxon>Embryophyta</taxon>
        <taxon>Tracheophyta</taxon>
        <taxon>Spermatophyta</taxon>
        <taxon>Magnoliopsida</taxon>
        <taxon>eudicotyledons</taxon>
        <taxon>Gunneridae</taxon>
        <taxon>Pentapetalae</taxon>
        <taxon>asterids</taxon>
        <taxon>Ericales</taxon>
        <taxon>Ericaceae</taxon>
        <taxon>Ericoideae</taxon>
        <taxon>Rhodoreae</taxon>
        <taxon>Rhododendron</taxon>
    </lineage>
</organism>
<sequence>MLSGGGWRWKKLLRKMTVTTTMTSSTSWARSNHRPSPLPSSSSSRLGNNCMVQPLHVASYRIRESLIGAQQRYKWDHGGSGGGGRATSTRRIRAEANCPRCSKHMDLLFSNRPLPLSSSNLSLPGDHDISESNINGTTHNNNSNTNNKGGGGTSSYQAVNLCPSCKTFYYFRPDKIAPLQGSFIEIGRVKGRDPHSSSDKKQPLPHTGGSNEAGEEEEFGNRLRVSFWETLRSYTAGEPPENWPPPSPPASGNGLAVHTPPGPPFAPGINVIRAAGPGGGGGSHSGDGSGSTGDKNGGWGGSNLGKDMPTPKEICKGLDKFVIGQERAKKVTTFQSIAVFSINSRSTSLSRFTMHHLSAAATYSYGIPCNRSGAESGTPLVEDDDDSIELEKSNVLLMGPTGSGMATSALLQAGYVGDDVESILYKLLTLFTFGRNMLKTDFVAEDEDFHAVFIHTYSQIGMKVAEFNVQAAQQGMVYIDEVDKITKKAESLNISRDVSGEGVQQALLKMLEGTALEDHDLVVLAPQPLEQLLPRVTATALVRLATVDIIEMLLCSVIVWFLLMKSSFEKAFNVLVSYVTMYQLSVELYISAESHVIVNVPEKGARKHPRGDSIQLKNGLARSLLAVCLLQNPPKTLNMMQDGFFTLIAYQVVCILFMSSTYPFLLYNMGLCLVNMIFYLCFNFLQIDTKDILFICGGAFIDLEKTISERRQDSSIGFGAPVRANMRTGGLTDAVLTSSLLESVESSDLIAYGLIPEFIGRFPILVSLSALTEDQLVQVLTEPKNALGKQYKKLFSMNNVKLHFTERALRSIAKKATVKNTGARGLRAILESILTEAMYEIPDNGTGNDRVDAVVVDEESVGSVDSPGCGGKILRGDGALEHYLTVARLKENVQNGEMDGELQEGDSYVSSRAMSL</sequence>
<feature type="region of interest" description="Disordered" evidence="3">
    <location>
        <begin position="273"/>
        <end position="310"/>
    </location>
</feature>
<feature type="region of interest" description="Disordered" evidence="3">
    <location>
        <begin position="236"/>
        <end position="259"/>
    </location>
</feature>
<feature type="compositionally biased region" description="Basic and acidic residues" evidence="3">
    <location>
        <begin position="189"/>
        <end position="202"/>
    </location>
</feature>
<dbReference type="FunFam" id="1.10.8.60:FF:000002">
    <property type="entry name" value="ATP-dependent Clp protease ATP-binding subunit ClpX"/>
    <property type="match status" value="1"/>
</dbReference>
<feature type="domain" description="Clp ATPase C-terminal" evidence="5">
    <location>
        <begin position="771"/>
        <end position="864"/>
    </location>
</feature>
<evidence type="ECO:0000313" key="7">
    <source>
        <dbReference type="Proteomes" id="UP000626092"/>
    </source>
</evidence>
<dbReference type="InterPro" id="IPR027417">
    <property type="entry name" value="P-loop_NTPase"/>
</dbReference>
<name>A0A834L8G9_RHOSS</name>
<dbReference type="PANTHER" id="PTHR48102">
    <property type="entry name" value="ATP-DEPENDENT CLP PROTEASE ATP-BINDING SUBUNIT CLPX-LIKE, MITOCHONDRIAL-RELATED"/>
    <property type="match status" value="1"/>
</dbReference>
<dbReference type="SMART" id="SM01086">
    <property type="entry name" value="ClpB_D2-small"/>
    <property type="match status" value="1"/>
</dbReference>
<dbReference type="GO" id="GO:0005759">
    <property type="term" value="C:mitochondrial matrix"/>
    <property type="evidence" value="ECO:0007669"/>
    <property type="project" value="TreeGrafter"/>
</dbReference>
<keyword evidence="4" id="KW-1133">Transmembrane helix</keyword>
<evidence type="ECO:0000313" key="6">
    <source>
        <dbReference type="EMBL" id="KAF7123590.1"/>
    </source>
</evidence>
<protein>
    <recommendedName>
        <fullName evidence="5">Clp ATPase C-terminal domain-containing protein</fullName>
    </recommendedName>
</protein>
<feature type="compositionally biased region" description="Low complexity" evidence="3">
    <location>
        <begin position="132"/>
        <end position="147"/>
    </location>
</feature>
<dbReference type="AlphaFoldDB" id="A0A834L8G9"/>
<dbReference type="PANTHER" id="PTHR48102:SF7">
    <property type="entry name" value="ATP-DEPENDENT CLP PROTEASE ATP-BINDING SUBUNIT CLPX-LIKE, MITOCHONDRIAL"/>
    <property type="match status" value="1"/>
</dbReference>
<dbReference type="EMBL" id="WJXA01000012">
    <property type="protein sequence ID" value="KAF7123590.1"/>
    <property type="molecule type" value="Genomic_DNA"/>
</dbReference>
<dbReference type="InterPro" id="IPR003959">
    <property type="entry name" value="ATPase_AAA_core"/>
</dbReference>
<dbReference type="Gene3D" id="1.10.8.60">
    <property type="match status" value="1"/>
</dbReference>
<keyword evidence="7" id="KW-1185">Reference proteome</keyword>
<accession>A0A834L8G9</accession>
<feature type="region of interest" description="Disordered" evidence="3">
    <location>
        <begin position="23"/>
        <end position="47"/>
    </location>
</feature>
<comment type="caution">
    <text evidence="6">The sequence shown here is derived from an EMBL/GenBank/DDBJ whole genome shotgun (WGS) entry which is preliminary data.</text>
</comment>
<feature type="region of interest" description="Disordered" evidence="3">
    <location>
        <begin position="124"/>
        <end position="151"/>
    </location>
</feature>
<gene>
    <name evidence="6" type="ORF">RHSIM_Rhsim12G0000300</name>
</gene>
<evidence type="ECO:0000256" key="4">
    <source>
        <dbReference type="SAM" id="Phobius"/>
    </source>
</evidence>
<evidence type="ECO:0000259" key="5">
    <source>
        <dbReference type="SMART" id="SM01086"/>
    </source>
</evidence>
<dbReference type="Pfam" id="PF10431">
    <property type="entry name" value="ClpB_D2-small"/>
    <property type="match status" value="1"/>
</dbReference>
<keyword evidence="2" id="KW-0067">ATP-binding</keyword>
<proteinExistence type="predicted"/>
<dbReference type="Proteomes" id="UP000626092">
    <property type="component" value="Unassembled WGS sequence"/>
</dbReference>
<dbReference type="InterPro" id="IPR019489">
    <property type="entry name" value="Clp_ATPase_C"/>
</dbReference>